<feature type="domain" description="MAM" evidence="3">
    <location>
        <begin position="27"/>
        <end position="187"/>
    </location>
</feature>
<dbReference type="InterPro" id="IPR051560">
    <property type="entry name" value="MAM_domain-containing"/>
</dbReference>
<dbReference type="PROSITE" id="PS50060">
    <property type="entry name" value="MAM_2"/>
    <property type="match status" value="2"/>
</dbReference>
<comment type="caution">
    <text evidence="4">The sequence shown here is derived from an EMBL/GenBank/DDBJ whole genome shotgun (WGS) entry which is preliminary data.</text>
</comment>
<dbReference type="CDD" id="cd06263">
    <property type="entry name" value="MAM"/>
    <property type="match status" value="2"/>
</dbReference>
<keyword evidence="1" id="KW-1133">Transmembrane helix</keyword>
<evidence type="ECO:0000256" key="2">
    <source>
        <dbReference type="SAM" id="SignalP"/>
    </source>
</evidence>
<dbReference type="AlphaFoldDB" id="A0AAE0VW45"/>
<dbReference type="Proteomes" id="UP001195483">
    <property type="component" value="Unassembled WGS sequence"/>
</dbReference>
<feature type="domain" description="MAM" evidence="3">
    <location>
        <begin position="183"/>
        <end position="327"/>
    </location>
</feature>
<sequence>MKNSIGHVSIYLCLCLFMFHHSLGHLRFCDFETHGLCNWTSDKFDHDQSLWFRTTGKSVSGRRPLTDHTYKNDSGYFLYLRENKTSNGIVAELKSETLNQPYTCLTFWYYMYGSVAQSLSVLLVDDSSTLRELWNLSANEDDLWKVHAIHVNHDRGFNFVFKGVKVDDGHVALDDISITGSCLDCDFEHGSCNWDYDNASWKITINIHGYSYKHGYFLAASNSSKCLDKYQLSSKLSPKLCRAKLKFDYFLSGSGSYISVILHDNSMHQYTLSKYVGNDSSVIWKMVDINITMDVEYRIIFEASLGKKCSGRVAVDNITLTYGSCLHSDTSTGTQRTTDAGTSISSGDSKENKILYGAYLGISVGLVAILLIACIVTLIIIRKRRQQASHKKSTVLEMELETVKKQEMASTKNNKPDGKVNESHHIASSINDNPHAEIPDVQFSQVSNTETKQMCNLSSEQQNIPYHHGKVDDVYDTTYGSSSHVPNDETYDHITIENMYDTTNIVKKNTIVDPTYDYTAKLETYAETQTMTKNALTDPTYDHAKKRLI</sequence>
<dbReference type="GO" id="GO:0016020">
    <property type="term" value="C:membrane"/>
    <property type="evidence" value="ECO:0007669"/>
    <property type="project" value="InterPro"/>
</dbReference>
<feature type="signal peptide" evidence="2">
    <location>
        <begin position="1"/>
        <end position="24"/>
    </location>
</feature>
<dbReference type="Pfam" id="PF00629">
    <property type="entry name" value="MAM"/>
    <property type="match status" value="2"/>
</dbReference>
<protein>
    <recommendedName>
        <fullName evidence="3">MAM domain-containing protein</fullName>
    </recommendedName>
</protein>
<dbReference type="SMART" id="SM00137">
    <property type="entry name" value="MAM"/>
    <property type="match status" value="2"/>
</dbReference>
<evidence type="ECO:0000313" key="5">
    <source>
        <dbReference type="Proteomes" id="UP001195483"/>
    </source>
</evidence>
<keyword evidence="2" id="KW-0732">Signal</keyword>
<keyword evidence="1" id="KW-0472">Membrane</keyword>
<dbReference type="Gene3D" id="2.60.120.200">
    <property type="match status" value="2"/>
</dbReference>
<proteinExistence type="predicted"/>
<organism evidence="4 5">
    <name type="scientific">Potamilus streckersoni</name>
    <dbReference type="NCBI Taxonomy" id="2493646"/>
    <lineage>
        <taxon>Eukaryota</taxon>
        <taxon>Metazoa</taxon>
        <taxon>Spiralia</taxon>
        <taxon>Lophotrochozoa</taxon>
        <taxon>Mollusca</taxon>
        <taxon>Bivalvia</taxon>
        <taxon>Autobranchia</taxon>
        <taxon>Heteroconchia</taxon>
        <taxon>Palaeoheterodonta</taxon>
        <taxon>Unionida</taxon>
        <taxon>Unionoidea</taxon>
        <taxon>Unionidae</taxon>
        <taxon>Ambleminae</taxon>
        <taxon>Lampsilini</taxon>
        <taxon>Potamilus</taxon>
    </lineage>
</organism>
<feature type="transmembrane region" description="Helical" evidence="1">
    <location>
        <begin position="354"/>
        <end position="381"/>
    </location>
</feature>
<reference evidence="4" key="3">
    <citation type="submission" date="2023-05" db="EMBL/GenBank/DDBJ databases">
        <authorList>
            <person name="Smith C.H."/>
        </authorList>
    </citation>
    <scope>NUCLEOTIDE SEQUENCE</scope>
    <source>
        <strain evidence="4">CHS0354</strain>
        <tissue evidence="4">Mantle</tissue>
    </source>
</reference>
<keyword evidence="5" id="KW-1185">Reference proteome</keyword>
<evidence type="ECO:0000313" key="4">
    <source>
        <dbReference type="EMBL" id="KAK3591225.1"/>
    </source>
</evidence>
<evidence type="ECO:0000256" key="1">
    <source>
        <dbReference type="SAM" id="Phobius"/>
    </source>
</evidence>
<dbReference type="InterPro" id="IPR000998">
    <property type="entry name" value="MAM_dom"/>
</dbReference>
<keyword evidence="1" id="KW-0812">Transmembrane</keyword>
<dbReference type="SUPFAM" id="SSF49899">
    <property type="entry name" value="Concanavalin A-like lectins/glucanases"/>
    <property type="match status" value="2"/>
</dbReference>
<dbReference type="PANTHER" id="PTHR23282:SF101">
    <property type="entry name" value="MAM DOMAIN-CONTAINING PROTEIN"/>
    <property type="match status" value="1"/>
</dbReference>
<gene>
    <name evidence="4" type="ORF">CHS0354_003857</name>
</gene>
<evidence type="ECO:0000259" key="3">
    <source>
        <dbReference type="PROSITE" id="PS50060"/>
    </source>
</evidence>
<name>A0AAE0VW45_9BIVA</name>
<accession>A0AAE0VW45</accession>
<reference evidence="4" key="1">
    <citation type="journal article" date="2021" name="Genome Biol. Evol.">
        <title>A High-Quality Reference Genome for a Parasitic Bivalve with Doubly Uniparental Inheritance (Bivalvia: Unionida).</title>
        <authorList>
            <person name="Smith C.H."/>
        </authorList>
    </citation>
    <scope>NUCLEOTIDE SEQUENCE</scope>
    <source>
        <strain evidence="4">CHS0354</strain>
    </source>
</reference>
<feature type="chain" id="PRO_5042197471" description="MAM domain-containing protein" evidence="2">
    <location>
        <begin position="25"/>
        <end position="549"/>
    </location>
</feature>
<reference evidence="4" key="2">
    <citation type="journal article" date="2021" name="Genome Biol. Evol.">
        <title>Developing a high-quality reference genome for a parasitic bivalve with doubly uniparental inheritance (Bivalvia: Unionida).</title>
        <authorList>
            <person name="Smith C.H."/>
        </authorList>
    </citation>
    <scope>NUCLEOTIDE SEQUENCE</scope>
    <source>
        <strain evidence="4">CHS0354</strain>
        <tissue evidence="4">Mantle</tissue>
    </source>
</reference>
<dbReference type="PANTHER" id="PTHR23282">
    <property type="entry name" value="APICAL ENDOSOMAL GLYCOPROTEIN PRECURSOR"/>
    <property type="match status" value="1"/>
</dbReference>
<dbReference type="EMBL" id="JAEAOA010000299">
    <property type="protein sequence ID" value="KAK3591225.1"/>
    <property type="molecule type" value="Genomic_DNA"/>
</dbReference>
<dbReference type="InterPro" id="IPR013320">
    <property type="entry name" value="ConA-like_dom_sf"/>
</dbReference>